<evidence type="ECO:0000313" key="9">
    <source>
        <dbReference type="Proteomes" id="UP000199112"/>
    </source>
</evidence>
<dbReference type="GO" id="GO:0022857">
    <property type="term" value="F:transmembrane transporter activity"/>
    <property type="evidence" value="ECO:0007669"/>
    <property type="project" value="InterPro"/>
</dbReference>
<name>A0A1H6G2Q5_9EURY</name>
<feature type="transmembrane region" description="Helical" evidence="6">
    <location>
        <begin position="352"/>
        <end position="369"/>
    </location>
</feature>
<dbReference type="AlphaFoldDB" id="A0A1H6G2Q5"/>
<feature type="transmembrane region" description="Helical" evidence="6">
    <location>
        <begin position="311"/>
        <end position="331"/>
    </location>
</feature>
<feature type="transmembrane region" description="Helical" evidence="6">
    <location>
        <begin position="254"/>
        <end position="276"/>
    </location>
</feature>
<evidence type="ECO:0000256" key="4">
    <source>
        <dbReference type="ARBA" id="ARBA00022989"/>
    </source>
</evidence>
<keyword evidence="3 6" id="KW-0812">Transmembrane</keyword>
<sequence>MAETFGRSIVVAMAWRYRDTVLVCCTLAFFVTMVGRLAVSPVIPEIIAEFEVSNTLVGVAMTGMWLAYALTQFPSGVLADRHGERLIILASVVGTGLTSLLIVLAPHFAIFLVGTVLVGGAAGLHYSVATALLTRTYDDIGTAIGIHNAGAPAAGLITPVIVAWIAVRYGWRPAVAITAVVTVPIAVLFVWRVRPTPPRFPERRLRDSISPEQSLEILSRPSIVYTGIIAIICDFIWQGVATFLPTFLVEFRGYSTTTASILFGCYFVALGVLQIVIGNLSDRFGRDAATGVCAVTGMLGFGLLISPTGPAGVFVGILLVGCGMGWGAAVLPRFMDHLSAEEQSVGFGMIRTVYMIVAASGSIAIGLFADLFGWAVSFGILIGMLAVVLALIVANWALDLRY</sequence>
<dbReference type="PROSITE" id="PS50850">
    <property type="entry name" value="MFS"/>
    <property type="match status" value="1"/>
</dbReference>
<evidence type="ECO:0000256" key="6">
    <source>
        <dbReference type="SAM" id="Phobius"/>
    </source>
</evidence>
<feature type="transmembrane region" description="Helical" evidence="6">
    <location>
        <begin position="55"/>
        <end position="74"/>
    </location>
</feature>
<accession>A0A1H6G2Q5</accession>
<dbReference type="SUPFAM" id="SSF103473">
    <property type="entry name" value="MFS general substrate transporter"/>
    <property type="match status" value="1"/>
</dbReference>
<keyword evidence="2" id="KW-1003">Cell membrane</keyword>
<protein>
    <submittedName>
        <fullName evidence="8">Sugar phosphate permease</fullName>
    </submittedName>
</protein>
<evidence type="ECO:0000259" key="7">
    <source>
        <dbReference type="PROSITE" id="PS50850"/>
    </source>
</evidence>
<gene>
    <name evidence="8" type="ORF">SAMN04487967_2715</name>
</gene>
<dbReference type="InterPro" id="IPR011701">
    <property type="entry name" value="MFS"/>
</dbReference>
<keyword evidence="4 6" id="KW-1133">Transmembrane helix</keyword>
<feature type="transmembrane region" description="Helical" evidence="6">
    <location>
        <begin position="110"/>
        <end position="133"/>
    </location>
</feature>
<dbReference type="CDD" id="cd17325">
    <property type="entry name" value="MFS_MdtG_SLC18_like"/>
    <property type="match status" value="1"/>
</dbReference>
<feature type="transmembrane region" description="Helical" evidence="6">
    <location>
        <begin position="145"/>
        <end position="167"/>
    </location>
</feature>
<keyword evidence="9" id="KW-1185">Reference proteome</keyword>
<feature type="transmembrane region" description="Helical" evidence="6">
    <location>
        <begin position="173"/>
        <end position="193"/>
    </location>
</feature>
<evidence type="ECO:0000256" key="2">
    <source>
        <dbReference type="ARBA" id="ARBA00022475"/>
    </source>
</evidence>
<keyword evidence="5 6" id="KW-0472">Membrane</keyword>
<dbReference type="Proteomes" id="UP000199112">
    <property type="component" value="Unassembled WGS sequence"/>
</dbReference>
<feature type="transmembrane region" description="Helical" evidence="6">
    <location>
        <begin position="86"/>
        <end position="104"/>
    </location>
</feature>
<feature type="domain" description="Major facilitator superfamily (MFS) profile" evidence="7">
    <location>
        <begin position="21"/>
        <end position="401"/>
    </location>
</feature>
<organism evidence="8 9">
    <name type="scientific">Natronorubrum sediminis</name>
    <dbReference type="NCBI Taxonomy" id="640943"/>
    <lineage>
        <taxon>Archaea</taxon>
        <taxon>Methanobacteriati</taxon>
        <taxon>Methanobacteriota</taxon>
        <taxon>Stenosarchaea group</taxon>
        <taxon>Halobacteria</taxon>
        <taxon>Halobacteriales</taxon>
        <taxon>Natrialbaceae</taxon>
        <taxon>Natronorubrum</taxon>
    </lineage>
</organism>
<dbReference type="InterPro" id="IPR050189">
    <property type="entry name" value="MFS_Efflux_Transporters"/>
</dbReference>
<evidence type="ECO:0000256" key="1">
    <source>
        <dbReference type="ARBA" id="ARBA00004651"/>
    </source>
</evidence>
<evidence type="ECO:0000256" key="5">
    <source>
        <dbReference type="ARBA" id="ARBA00023136"/>
    </source>
</evidence>
<dbReference type="InterPro" id="IPR036259">
    <property type="entry name" value="MFS_trans_sf"/>
</dbReference>
<feature type="transmembrane region" description="Helical" evidence="6">
    <location>
        <begin position="21"/>
        <end position="43"/>
    </location>
</feature>
<evidence type="ECO:0000313" key="8">
    <source>
        <dbReference type="EMBL" id="SEH16573.1"/>
    </source>
</evidence>
<proteinExistence type="predicted"/>
<dbReference type="PANTHER" id="PTHR43124:SF3">
    <property type="entry name" value="CHLORAMPHENICOL EFFLUX PUMP RV0191"/>
    <property type="match status" value="1"/>
</dbReference>
<reference evidence="9" key="1">
    <citation type="submission" date="2016-10" db="EMBL/GenBank/DDBJ databases">
        <authorList>
            <person name="Varghese N."/>
            <person name="Submissions S."/>
        </authorList>
    </citation>
    <scope>NUCLEOTIDE SEQUENCE [LARGE SCALE GENOMIC DNA]</scope>
    <source>
        <strain evidence="9">CGMCC 1.8981</strain>
    </source>
</reference>
<dbReference type="PANTHER" id="PTHR43124">
    <property type="entry name" value="PURINE EFFLUX PUMP PBUE"/>
    <property type="match status" value="1"/>
</dbReference>
<evidence type="ECO:0000256" key="3">
    <source>
        <dbReference type="ARBA" id="ARBA00022692"/>
    </source>
</evidence>
<feature type="transmembrane region" description="Helical" evidence="6">
    <location>
        <begin position="223"/>
        <end position="248"/>
    </location>
</feature>
<dbReference type="InterPro" id="IPR020846">
    <property type="entry name" value="MFS_dom"/>
</dbReference>
<feature type="transmembrane region" description="Helical" evidence="6">
    <location>
        <begin position="375"/>
        <end position="398"/>
    </location>
</feature>
<comment type="subcellular location">
    <subcellularLocation>
        <location evidence="1">Cell membrane</location>
        <topology evidence="1">Multi-pass membrane protein</topology>
    </subcellularLocation>
</comment>
<dbReference type="GO" id="GO:0005886">
    <property type="term" value="C:plasma membrane"/>
    <property type="evidence" value="ECO:0007669"/>
    <property type="project" value="UniProtKB-SubCell"/>
</dbReference>
<dbReference type="Pfam" id="PF07690">
    <property type="entry name" value="MFS_1"/>
    <property type="match status" value="1"/>
</dbReference>
<dbReference type="Gene3D" id="1.20.1250.20">
    <property type="entry name" value="MFS general substrate transporter like domains"/>
    <property type="match status" value="2"/>
</dbReference>
<dbReference type="EMBL" id="FNWL01000002">
    <property type="protein sequence ID" value="SEH16573.1"/>
    <property type="molecule type" value="Genomic_DNA"/>
</dbReference>
<feature type="transmembrane region" description="Helical" evidence="6">
    <location>
        <begin position="288"/>
        <end position="305"/>
    </location>
</feature>